<dbReference type="PANTHER" id="PTHR31602">
    <property type="entry name" value="GROWTH-REGULATING FACTOR 5"/>
    <property type="match status" value="1"/>
</dbReference>
<keyword evidence="5" id="KW-0804">Transcription</keyword>
<dbReference type="InterPro" id="IPR014978">
    <property type="entry name" value="Gln-Leu-Gln_QLQ"/>
</dbReference>
<accession>A0AAD1YZ86</accession>
<evidence type="ECO:0000256" key="4">
    <source>
        <dbReference type="PROSITE-ProRule" id="PRU01002"/>
    </source>
</evidence>
<proteinExistence type="inferred from homology"/>
<keyword evidence="5" id="KW-0010">Activator</keyword>
<dbReference type="GO" id="GO:0099402">
    <property type="term" value="P:plant organ development"/>
    <property type="evidence" value="ECO:0007669"/>
    <property type="project" value="UniProtKB-ARBA"/>
</dbReference>
<evidence type="ECO:0000256" key="2">
    <source>
        <dbReference type="ARBA" id="ARBA00008122"/>
    </source>
</evidence>
<dbReference type="PANTHER" id="PTHR31602:SF3">
    <property type="entry name" value="GROWTH-REGULATING FACTOR 8"/>
    <property type="match status" value="1"/>
</dbReference>
<evidence type="ECO:0000256" key="6">
    <source>
        <dbReference type="SAM" id="MobiDB-lite"/>
    </source>
</evidence>
<gene>
    <name evidence="9" type="ORF">FPE_LOCUS6748</name>
</gene>
<dbReference type="Pfam" id="PF08879">
    <property type="entry name" value="WRC"/>
    <property type="match status" value="1"/>
</dbReference>
<keyword evidence="10" id="KW-1185">Reference proteome</keyword>
<feature type="compositionally biased region" description="Basic residues" evidence="6">
    <location>
        <begin position="197"/>
        <end position="206"/>
    </location>
</feature>
<dbReference type="GO" id="GO:0006355">
    <property type="term" value="P:regulation of DNA-templated transcription"/>
    <property type="evidence" value="ECO:0007669"/>
    <property type="project" value="InterPro"/>
</dbReference>
<comment type="domain">
    <text evidence="5">The QLQ domain and WRC domain may be involved in protein-protein interaction and DNA-binding, respectively.</text>
</comment>
<feature type="compositionally biased region" description="Low complexity" evidence="6">
    <location>
        <begin position="211"/>
        <end position="225"/>
    </location>
</feature>
<feature type="region of interest" description="Disordered" evidence="6">
    <location>
        <begin position="194"/>
        <end position="241"/>
    </location>
</feature>
<dbReference type="GO" id="GO:0005524">
    <property type="term" value="F:ATP binding"/>
    <property type="evidence" value="ECO:0007669"/>
    <property type="project" value="UniProtKB-UniRule"/>
</dbReference>
<comment type="subcellular location">
    <subcellularLocation>
        <location evidence="1 5">Nucleus</location>
    </subcellularLocation>
</comment>
<dbReference type="PROSITE" id="PS51667">
    <property type="entry name" value="WRC"/>
    <property type="match status" value="1"/>
</dbReference>
<evidence type="ECO:0000256" key="3">
    <source>
        <dbReference type="ARBA" id="ARBA00023242"/>
    </source>
</evidence>
<comment type="caution">
    <text evidence="4">Lacks conserved residue(s) required for the propagation of feature annotation.</text>
</comment>
<dbReference type="InterPro" id="IPR031137">
    <property type="entry name" value="GRF"/>
</dbReference>
<dbReference type="EMBL" id="OU503039">
    <property type="protein sequence ID" value="CAI9759318.1"/>
    <property type="molecule type" value="Genomic_DNA"/>
</dbReference>
<protein>
    <recommendedName>
        <fullName evidence="5">Growth-regulating factor</fullName>
    </recommendedName>
</protein>
<dbReference type="PROSITE" id="PS51666">
    <property type="entry name" value="QLQ"/>
    <property type="match status" value="1"/>
</dbReference>
<evidence type="ECO:0000259" key="8">
    <source>
        <dbReference type="PROSITE" id="PS51667"/>
    </source>
</evidence>
<dbReference type="Proteomes" id="UP000834106">
    <property type="component" value="Chromosome 4"/>
</dbReference>
<dbReference type="InterPro" id="IPR014977">
    <property type="entry name" value="WRC_dom"/>
</dbReference>
<name>A0AAD1YZ86_9LAMI</name>
<dbReference type="Pfam" id="PF08880">
    <property type="entry name" value="QLQ"/>
    <property type="match status" value="1"/>
</dbReference>
<evidence type="ECO:0000256" key="5">
    <source>
        <dbReference type="RuleBase" id="RU367127"/>
    </source>
</evidence>
<sequence length="473" mass="51565">MGDGNRIGIDSSLECDFGLGLKMQVQPTESSTCNRAMVFPHYYQLSSSQYNSFSGVGIGGGGGANFCNPNNQAVGCVSNIYGSTGGGGAVFPRSSHNTALKGGMLMSGKALFTDTQWQELERQTMINKYIMASIPVPPQLLLQLSNAPIAFQSKTSGLDLRCSRGSDPEPWRCRRTDGKKWRCSRDVAPDQKYCERHAHKSKRRSRKPVETQSHNSTTTNNSQQSLHLPLNTPTTQKPMDFTAPYDQTRCTEWFMRGGSSSSTIVLPVSTCNQQWHQLMQSSSKVGYYNRDNTVQNKNNLSVFQYEDKQDFMNSFLDHPKSAYLQTNLDLNSEKTQTTRHFFDAWSTGEKEGNEGSAASLNKKRFSPSSLSLSMSRGIGIGEGDDQNAAMGIGTMNTVKENDGFLNTVSWLSSPPGGPLGEVLGLGNAAGGLGEECLDLTSPHGYSNSTTNSSCCSKSSREDGMGTRSHNFIG</sequence>
<keyword evidence="5" id="KW-0805">Transcription regulation</keyword>
<dbReference type="GO" id="GO:0005634">
    <property type="term" value="C:nucleus"/>
    <property type="evidence" value="ECO:0007669"/>
    <property type="project" value="UniProtKB-SubCell"/>
</dbReference>
<reference evidence="9" key="1">
    <citation type="submission" date="2023-05" db="EMBL/GenBank/DDBJ databases">
        <authorList>
            <person name="Huff M."/>
        </authorList>
    </citation>
    <scope>NUCLEOTIDE SEQUENCE</scope>
</reference>
<evidence type="ECO:0000313" key="9">
    <source>
        <dbReference type="EMBL" id="CAI9759318.1"/>
    </source>
</evidence>
<dbReference type="AlphaFoldDB" id="A0AAD1YZ86"/>
<comment type="similarity">
    <text evidence="2 5">Belongs to the GRF family.</text>
</comment>
<organism evidence="9 10">
    <name type="scientific">Fraxinus pennsylvanica</name>
    <dbReference type="NCBI Taxonomy" id="56036"/>
    <lineage>
        <taxon>Eukaryota</taxon>
        <taxon>Viridiplantae</taxon>
        <taxon>Streptophyta</taxon>
        <taxon>Embryophyta</taxon>
        <taxon>Tracheophyta</taxon>
        <taxon>Spermatophyta</taxon>
        <taxon>Magnoliopsida</taxon>
        <taxon>eudicotyledons</taxon>
        <taxon>Gunneridae</taxon>
        <taxon>Pentapetalae</taxon>
        <taxon>asterids</taxon>
        <taxon>lamiids</taxon>
        <taxon>Lamiales</taxon>
        <taxon>Oleaceae</taxon>
        <taxon>Oleeae</taxon>
        <taxon>Fraxinus</taxon>
    </lineage>
</organism>
<keyword evidence="3 5" id="KW-0539">Nucleus</keyword>
<feature type="domain" description="WRC" evidence="8">
    <location>
        <begin position="167"/>
        <end position="211"/>
    </location>
</feature>
<feature type="domain" description="QLQ" evidence="7">
    <location>
        <begin position="111"/>
        <end position="146"/>
    </location>
</feature>
<evidence type="ECO:0000313" key="10">
    <source>
        <dbReference type="Proteomes" id="UP000834106"/>
    </source>
</evidence>
<comment type="function">
    <text evidence="5">Transcription activator.</text>
</comment>
<dbReference type="GO" id="GO:0006351">
    <property type="term" value="P:DNA-templated transcription"/>
    <property type="evidence" value="ECO:0007669"/>
    <property type="project" value="UniProtKB-UniRule"/>
</dbReference>
<evidence type="ECO:0000259" key="7">
    <source>
        <dbReference type="PROSITE" id="PS51666"/>
    </source>
</evidence>
<dbReference type="SMART" id="SM00951">
    <property type="entry name" value="QLQ"/>
    <property type="match status" value="1"/>
</dbReference>
<evidence type="ECO:0000256" key="1">
    <source>
        <dbReference type="ARBA" id="ARBA00004123"/>
    </source>
</evidence>